<organism evidence="5 6">
    <name type="scientific">Oryza rufipogon</name>
    <name type="common">Brownbeard rice</name>
    <name type="synonym">Asian wild rice</name>
    <dbReference type="NCBI Taxonomy" id="4529"/>
    <lineage>
        <taxon>Eukaryota</taxon>
        <taxon>Viridiplantae</taxon>
        <taxon>Streptophyta</taxon>
        <taxon>Embryophyta</taxon>
        <taxon>Tracheophyta</taxon>
        <taxon>Spermatophyta</taxon>
        <taxon>Magnoliopsida</taxon>
        <taxon>Liliopsida</taxon>
        <taxon>Poales</taxon>
        <taxon>Poaceae</taxon>
        <taxon>BOP clade</taxon>
        <taxon>Oryzoideae</taxon>
        <taxon>Oryzeae</taxon>
        <taxon>Oryzinae</taxon>
        <taxon>Oryza</taxon>
    </lineage>
</organism>
<dbReference type="PROSITE" id="PS51257">
    <property type="entry name" value="PROKAR_LIPOPROTEIN"/>
    <property type="match status" value="1"/>
</dbReference>
<comment type="subcellular location">
    <subcellularLocation>
        <location evidence="1">Membrane</location>
        <topology evidence="1">Single-pass membrane protein</topology>
    </subcellularLocation>
</comment>
<feature type="domain" description="Wall-associated receptor kinase galacturonan-binding" evidence="4">
    <location>
        <begin position="35"/>
        <end position="92"/>
    </location>
</feature>
<feature type="chain" id="PRO_5002369814" description="Wall-associated receptor kinase galacturonan-binding domain-containing protein" evidence="3">
    <location>
        <begin position="29"/>
        <end position="119"/>
    </location>
</feature>
<evidence type="ECO:0000256" key="3">
    <source>
        <dbReference type="SAM" id="SignalP"/>
    </source>
</evidence>
<accession>A0A0E0P7V3</accession>
<proteinExistence type="predicted"/>
<sequence length="119" mass="12891">MKMIFLLPAGYSLLVLVLLPMPTGGALAAPTLAGCNSRCGNLTFAYPFGIGQGCFRNPDFELICHHGDNTQQPSLFLQGSSLQVVEDIVVRSSDDYNVHSFGVNMSDAISVESRFDVYN</sequence>
<dbReference type="Pfam" id="PF13947">
    <property type="entry name" value="GUB_WAK_bind"/>
    <property type="match status" value="1"/>
</dbReference>
<keyword evidence="6" id="KW-1185">Reference proteome</keyword>
<dbReference type="EnsemblPlants" id="ORUFI04G10240.1">
    <property type="protein sequence ID" value="ORUFI04G10240.1"/>
    <property type="gene ID" value="ORUFI04G10240"/>
</dbReference>
<dbReference type="HOGENOM" id="CLU_117393_0_0_1"/>
<evidence type="ECO:0000256" key="2">
    <source>
        <dbReference type="ARBA" id="ARBA00022729"/>
    </source>
</evidence>
<protein>
    <recommendedName>
        <fullName evidence="4">Wall-associated receptor kinase galacturonan-binding domain-containing protein</fullName>
    </recommendedName>
</protein>
<dbReference type="PANTHER" id="PTHR33491">
    <property type="entry name" value="OSJNBA0016N04.9 PROTEIN"/>
    <property type="match status" value="1"/>
</dbReference>
<dbReference type="AlphaFoldDB" id="A0A0E0P7V3"/>
<reference evidence="6" key="1">
    <citation type="submission" date="2013-06" db="EMBL/GenBank/DDBJ databases">
        <authorList>
            <person name="Zhao Q."/>
        </authorList>
    </citation>
    <scope>NUCLEOTIDE SEQUENCE</scope>
    <source>
        <strain evidence="6">cv. W1943</strain>
    </source>
</reference>
<dbReference type="OMA" id="HHGDNTQ"/>
<dbReference type="STRING" id="4529.A0A0E0P7V3"/>
<evidence type="ECO:0000256" key="1">
    <source>
        <dbReference type="ARBA" id="ARBA00004167"/>
    </source>
</evidence>
<feature type="signal peptide" evidence="3">
    <location>
        <begin position="1"/>
        <end position="28"/>
    </location>
</feature>
<dbReference type="GO" id="GO:0016020">
    <property type="term" value="C:membrane"/>
    <property type="evidence" value="ECO:0007669"/>
    <property type="project" value="UniProtKB-SubCell"/>
</dbReference>
<dbReference type="Gramene" id="ORUFI04G10240.1">
    <property type="protein sequence ID" value="ORUFI04G10240.1"/>
    <property type="gene ID" value="ORUFI04G10240"/>
</dbReference>
<dbReference type="Proteomes" id="UP000008022">
    <property type="component" value="Unassembled WGS sequence"/>
</dbReference>
<dbReference type="GO" id="GO:0030247">
    <property type="term" value="F:polysaccharide binding"/>
    <property type="evidence" value="ECO:0007669"/>
    <property type="project" value="InterPro"/>
</dbReference>
<keyword evidence="2 3" id="KW-0732">Signal</keyword>
<evidence type="ECO:0000259" key="4">
    <source>
        <dbReference type="Pfam" id="PF13947"/>
    </source>
</evidence>
<reference evidence="5" key="2">
    <citation type="submission" date="2015-06" db="UniProtKB">
        <authorList>
            <consortium name="EnsemblPlants"/>
        </authorList>
    </citation>
    <scope>IDENTIFICATION</scope>
</reference>
<evidence type="ECO:0000313" key="5">
    <source>
        <dbReference type="EnsemblPlants" id="ORUFI04G10240.1"/>
    </source>
</evidence>
<name>A0A0E0P7V3_ORYRU</name>
<dbReference type="InterPro" id="IPR025287">
    <property type="entry name" value="WAK_GUB"/>
</dbReference>
<evidence type="ECO:0000313" key="6">
    <source>
        <dbReference type="Proteomes" id="UP000008022"/>
    </source>
</evidence>